<proteinExistence type="predicted"/>
<feature type="compositionally biased region" description="Polar residues" evidence="1">
    <location>
        <begin position="807"/>
        <end position="818"/>
    </location>
</feature>
<reference evidence="2 3" key="1">
    <citation type="submission" date="2024-01" db="EMBL/GenBank/DDBJ databases">
        <title>The complete chloroplast genome sequence of Lithospermum erythrorhizon: insights into the phylogenetic relationship among Boraginaceae species and the maternal lineages of purple gromwells.</title>
        <authorList>
            <person name="Okada T."/>
            <person name="Watanabe K."/>
        </authorList>
    </citation>
    <scope>NUCLEOTIDE SEQUENCE [LARGE SCALE GENOMIC DNA]</scope>
</reference>
<evidence type="ECO:0000313" key="3">
    <source>
        <dbReference type="Proteomes" id="UP001454036"/>
    </source>
</evidence>
<feature type="compositionally biased region" description="Polar residues" evidence="1">
    <location>
        <begin position="11"/>
        <end position="20"/>
    </location>
</feature>
<evidence type="ECO:0000313" key="2">
    <source>
        <dbReference type="EMBL" id="GAA0142272.1"/>
    </source>
</evidence>
<gene>
    <name evidence="2" type="ORF">LIER_03211</name>
</gene>
<feature type="compositionally biased region" description="Polar residues" evidence="1">
    <location>
        <begin position="75"/>
        <end position="85"/>
    </location>
</feature>
<feature type="compositionally biased region" description="Basic and acidic residues" evidence="1">
    <location>
        <begin position="541"/>
        <end position="555"/>
    </location>
</feature>
<organism evidence="2 3">
    <name type="scientific">Lithospermum erythrorhizon</name>
    <name type="common">Purple gromwell</name>
    <name type="synonym">Lithospermum officinale var. erythrorhizon</name>
    <dbReference type="NCBI Taxonomy" id="34254"/>
    <lineage>
        <taxon>Eukaryota</taxon>
        <taxon>Viridiplantae</taxon>
        <taxon>Streptophyta</taxon>
        <taxon>Embryophyta</taxon>
        <taxon>Tracheophyta</taxon>
        <taxon>Spermatophyta</taxon>
        <taxon>Magnoliopsida</taxon>
        <taxon>eudicotyledons</taxon>
        <taxon>Gunneridae</taxon>
        <taxon>Pentapetalae</taxon>
        <taxon>asterids</taxon>
        <taxon>lamiids</taxon>
        <taxon>Boraginales</taxon>
        <taxon>Boraginaceae</taxon>
        <taxon>Boraginoideae</taxon>
        <taxon>Lithospermeae</taxon>
        <taxon>Lithospermum</taxon>
    </lineage>
</organism>
<feature type="compositionally biased region" description="Polar residues" evidence="1">
    <location>
        <begin position="884"/>
        <end position="893"/>
    </location>
</feature>
<dbReference type="PANTHER" id="PTHR34536">
    <property type="entry name" value="DENTIN SIALOPHOSPHOPROTEIN-LIKE PROTEIN"/>
    <property type="match status" value="1"/>
</dbReference>
<accession>A0AAV3NX34</accession>
<sequence length="1118" mass="124235">MLDHVAPDVSSAKNSGSSWKIVTKGKRSKKSVAKNVNGITKLVGRSPKQFDKSITGKLVSNEAEHIPPKKRHPLQSPSQPRSSAQYKDESLFPQPLTPSPHGDSKLQLKGFRGSSTLNFRDCVDGVNDSAAFSDVVDQKLYNPDDFSGIELLAAAACIDGMDDDAGNINVIEHSMPTMPATSEPIKCSVSMEQLSSLSSDMVNENTDTKCSSLDNYGVLPQILQENEDVAMKELEASKVDRRYWDLNVMMDDWQEPLDYSVEEAPSVNVSGPNMEVEKLEEEGCKISMKSGNDNSTANPRHVNQTEQIKSELVCGSDKVSRGLAIFEESPTKTINDQTPDSDKENKVGYIVSSNSGSSAVEMHQLSRTYVDEVPAHLGSEDISIVCETAKDINQIMSSNNVNTCMDNIGPAGLERSQCGSNIDSVVVALPGETSKLPDNSGSNSSPGQPNRNGLSASSSSSHSVTCTVKGQLDSIYVSDITVRGSPAHCVLKEPTSFVDENCLPKAGEEVRAALPVAIQKDVDSLNDIPTSGSAEIGPSLGDRHYSDVSQDDRRNTVGSEDMNGFQDGNDSSYEDGELRILMPCPWEENEMDDGNSECVDYESDDRGVGSDGADYPGSGVVEASSECSLGGEKRNLSVRKASFSVVNQSRSLTSTTNIRCMKEETKKADIGRIKSTTRPFTKMGQFNCNDNLRRRHSSGHLHGIETTGSYLEEINPSNKRKLQSYGEDSESLGAGYLQQSNRSCSYSWPIRNFSPDKFMGRNKSTYHVHERNGGHDRWREYWGSRDRLGAGRQGPDGHGYDRPRNMTADTSNKLSGFNYQDHKQSPYVSKAPNRVQNSRSKYETDDYYNDYRRAPGVTNRSRGSSGSFPQGVNRSFRNEYYNPSHDNYASSSSRKPRYLNGREPSYSPSGRLTRNSIPRMRSRSRSRSRSPHPLLGQRERNQVGGRRYTRSPDFRPGARMRMPFEKPSFPADYPRSFVSPPKGRFSPQHNRRWVNDQNQVENSRNGRSPVRMRERAYRFDSSSSAGRFKEDGYSGPRTHPGRFPPPSSTRRGCNFDDYYDDTRHDIRTAAKYRSRHSNVNATANRFRHDPESFDCHDHDDSWNTKARDVPLSSRNTKV</sequence>
<dbReference type="PANTHER" id="PTHR34536:SF6">
    <property type="entry name" value="DENTIN SIALOPHOSPHOPROTEIN-LIKE PROTEIN"/>
    <property type="match status" value="1"/>
</dbReference>
<feature type="compositionally biased region" description="Low complexity" evidence="1">
    <location>
        <begin position="437"/>
        <end position="462"/>
    </location>
</feature>
<feature type="region of interest" description="Disordered" evidence="1">
    <location>
        <begin position="1016"/>
        <end position="1053"/>
    </location>
</feature>
<protein>
    <submittedName>
        <fullName evidence="2">Uncharacterized protein</fullName>
    </submittedName>
</protein>
<feature type="compositionally biased region" description="Basic and acidic residues" evidence="1">
    <location>
        <begin position="1088"/>
        <end position="1108"/>
    </location>
</feature>
<dbReference type="AlphaFoldDB" id="A0AAV3NX34"/>
<keyword evidence="3" id="KW-1185">Reference proteome</keyword>
<feature type="compositionally biased region" description="Basic residues" evidence="1">
    <location>
        <begin position="23"/>
        <end position="32"/>
    </location>
</feature>
<comment type="caution">
    <text evidence="2">The sequence shown here is derived from an EMBL/GenBank/DDBJ whole genome shotgun (WGS) entry which is preliminary data.</text>
</comment>
<feature type="region of interest" description="Disordered" evidence="1">
    <location>
        <begin position="1088"/>
        <end position="1118"/>
    </location>
</feature>
<feature type="compositionally biased region" description="Basic and acidic residues" evidence="1">
    <location>
        <begin position="840"/>
        <end position="853"/>
    </location>
</feature>
<name>A0AAV3NX34_LITER</name>
<feature type="region of interest" description="Disordered" evidence="1">
    <location>
        <begin position="528"/>
        <end position="574"/>
    </location>
</feature>
<feature type="compositionally biased region" description="Basic residues" evidence="1">
    <location>
        <begin position="920"/>
        <end position="930"/>
    </location>
</feature>
<evidence type="ECO:0000256" key="1">
    <source>
        <dbReference type="SAM" id="MobiDB-lite"/>
    </source>
</evidence>
<dbReference type="EMBL" id="BAABME010000379">
    <property type="protein sequence ID" value="GAA0142272.1"/>
    <property type="molecule type" value="Genomic_DNA"/>
</dbReference>
<feature type="region of interest" description="Disordered" evidence="1">
    <location>
        <begin position="431"/>
        <end position="462"/>
    </location>
</feature>
<feature type="compositionally biased region" description="Polar residues" evidence="1">
    <location>
        <begin position="906"/>
        <end position="916"/>
    </location>
</feature>
<feature type="compositionally biased region" description="Polar residues" evidence="1">
    <location>
        <begin position="858"/>
        <end position="875"/>
    </location>
</feature>
<feature type="region of interest" description="Disordered" evidence="1">
    <location>
        <begin position="786"/>
        <end position="975"/>
    </location>
</feature>
<feature type="region of interest" description="Disordered" evidence="1">
    <location>
        <begin position="1"/>
        <end position="109"/>
    </location>
</feature>
<dbReference type="Proteomes" id="UP001454036">
    <property type="component" value="Unassembled WGS sequence"/>
</dbReference>